<dbReference type="Proteomes" id="UP000241964">
    <property type="component" value="Unassembled WGS sequence"/>
</dbReference>
<keyword evidence="2" id="KW-0812">Transmembrane</keyword>
<sequence>MTILFKINIMKNTFRLTQIPVLITLVTLLASCKVSKDYQRPELALPTEYRSVPFGDTATIADMGWKEFFPDTTLQRLIERGITYNYDLQIALKRIDIAQQQVKQAKMLQLPRLDLRIAGTYNRPSSNSLNGISASSFLGAKHIENYIAAVDLSWEADIWGKIRRQQQATMGQYLQTYEATKAVQTRLVADIARGFFNLLMLDKQLEVAKHNLELSNNTLKLTTLLKDAGEVTSLSVQQSEAQREAIALLIPQLEQDITIQENALQVLTGQMPNAIDRKVKLADFKANDSLATGVPAALVSRRPDVRAAEMSVLIANAQLGVAQASMYPSLIISASGGIESFKSSNWFNIPGSLFGIAAGTIARPIFARRQLKTNLEVAKIEREQSVLEFRQSVLNAVGEVSNSLVQTQKLKEQEAIASNQVNILTQAISNAQLLYQSDMANYLEVITAQGNALQAELNLAFIRSQSLVARVDLYRSLGGGWK</sequence>
<name>A0A2P8G270_9BACT</name>
<evidence type="ECO:0000313" key="4">
    <source>
        <dbReference type="Proteomes" id="UP000241964"/>
    </source>
</evidence>
<dbReference type="Gene3D" id="1.20.1600.10">
    <property type="entry name" value="Outer membrane efflux proteins (OEP)"/>
    <property type="match status" value="1"/>
</dbReference>
<comment type="caution">
    <text evidence="3">The sequence shown here is derived from an EMBL/GenBank/DDBJ whole genome shotgun (WGS) entry which is preliminary data.</text>
</comment>
<dbReference type="SUPFAM" id="SSF56954">
    <property type="entry name" value="Outer membrane efflux proteins (OEP)"/>
    <property type="match status" value="1"/>
</dbReference>
<keyword evidence="2" id="KW-0472">Membrane</keyword>
<accession>A0A2P8G270</accession>
<protein>
    <submittedName>
        <fullName evidence="3">NodT family efflux transporter outer membrane factor (OMF) lipoprotein</fullName>
    </submittedName>
</protein>
<dbReference type="PANTHER" id="PTHR30203:SF33">
    <property type="entry name" value="BLR4455 PROTEIN"/>
    <property type="match status" value="1"/>
</dbReference>
<dbReference type="EMBL" id="PYAS01000007">
    <property type="protein sequence ID" value="PSL28046.1"/>
    <property type="molecule type" value="Genomic_DNA"/>
</dbReference>
<comment type="subcellular location">
    <subcellularLocation>
        <location evidence="2">Cell membrane</location>
        <topology evidence="2">Lipid-anchor</topology>
    </subcellularLocation>
</comment>
<dbReference type="GO" id="GO:0005886">
    <property type="term" value="C:plasma membrane"/>
    <property type="evidence" value="ECO:0007669"/>
    <property type="project" value="UniProtKB-SubCell"/>
</dbReference>
<comment type="similarity">
    <text evidence="1 2">Belongs to the outer membrane factor (OMF) (TC 1.B.17) family.</text>
</comment>
<dbReference type="PANTHER" id="PTHR30203">
    <property type="entry name" value="OUTER MEMBRANE CATION EFFLUX PROTEIN"/>
    <property type="match status" value="1"/>
</dbReference>
<evidence type="ECO:0000256" key="1">
    <source>
        <dbReference type="ARBA" id="ARBA00007613"/>
    </source>
</evidence>
<reference evidence="3 4" key="1">
    <citation type="submission" date="2018-03" db="EMBL/GenBank/DDBJ databases">
        <title>Genomic Encyclopedia of Archaeal and Bacterial Type Strains, Phase II (KMG-II): from individual species to whole genera.</title>
        <authorList>
            <person name="Goeker M."/>
        </authorList>
    </citation>
    <scope>NUCLEOTIDE SEQUENCE [LARGE SCALE GENOMIC DNA]</scope>
    <source>
        <strain evidence="3 4">DSM 29057</strain>
    </source>
</reference>
<dbReference type="PROSITE" id="PS51257">
    <property type="entry name" value="PROKAR_LIPOPROTEIN"/>
    <property type="match status" value="1"/>
</dbReference>
<dbReference type="InterPro" id="IPR003423">
    <property type="entry name" value="OMP_efflux"/>
</dbReference>
<gene>
    <name evidence="3" type="ORF">CLV60_107311</name>
</gene>
<evidence type="ECO:0000313" key="3">
    <source>
        <dbReference type="EMBL" id="PSL28046.1"/>
    </source>
</evidence>
<dbReference type="AlphaFoldDB" id="A0A2P8G270"/>
<dbReference type="GO" id="GO:0015562">
    <property type="term" value="F:efflux transmembrane transporter activity"/>
    <property type="evidence" value="ECO:0007669"/>
    <property type="project" value="InterPro"/>
</dbReference>
<proteinExistence type="inferred from homology"/>
<dbReference type="InterPro" id="IPR010131">
    <property type="entry name" value="MdtP/NodT-like"/>
</dbReference>
<dbReference type="NCBIfam" id="TIGR01845">
    <property type="entry name" value="outer_NodT"/>
    <property type="match status" value="1"/>
</dbReference>
<organism evidence="3 4">
    <name type="scientific">Dyadobacter jiangsuensis</name>
    <dbReference type="NCBI Taxonomy" id="1591085"/>
    <lineage>
        <taxon>Bacteria</taxon>
        <taxon>Pseudomonadati</taxon>
        <taxon>Bacteroidota</taxon>
        <taxon>Cytophagia</taxon>
        <taxon>Cytophagales</taxon>
        <taxon>Spirosomataceae</taxon>
        <taxon>Dyadobacter</taxon>
    </lineage>
</organism>
<dbReference type="Pfam" id="PF02321">
    <property type="entry name" value="OEP"/>
    <property type="match status" value="2"/>
</dbReference>
<evidence type="ECO:0000256" key="2">
    <source>
        <dbReference type="RuleBase" id="RU362097"/>
    </source>
</evidence>
<keyword evidence="2 3" id="KW-0449">Lipoprotein</keyword>
<keyword evidence="2" id="KW-1134">Transmembrane beta strand</keyword>
<keyword evidence="4" id="KW-1185">Reference proteome</keyword>
<keyword evidence="2" id="KW-0564">Palmitate</keyword>
<dbReference type="Gene3D" id="2.20.200.10">
    <property type="entry name" value="Outer membrane efflux proteins (OEP)"/>
    <property type="match status" value="1"/>
</dbReference>